<evidence type="ECO:0000259" key="3">
    <source>
        <dbReference type="Pfam" id="PF08338"/>
    </source>
</evidence>
<reference evidence="5" key="1">
    <citation type="journal article" date="2019" name="Int. J. Syst. Evol. Microbiol.">
        <title>The Global Catalogue of Microorganisms (GCM) 10K type strain sequencing project: providing services to taxonomists for standard genome sequencing and annotation.</title>
        <authorList>
            <consortium name="The Broad Institute Genomics Platform"/>
            <consortium name="The Broad Institute Genome Sequencing Center for Infectious Disease"/>
            <person name="Wu L."/>
            <person name="Ma J."/>
        </authorList>
    </citation>
    <scope>NUCLEOTIDE SEQUENCE [LARGE SCALE GENOMIC DNA]</scope>
    <source>
        <strain evidence="5">S1</strain>
    </source>
</reference>
<accession>A0ABW4CAQ4</accession>
<comment type="similarity">
    <text evidence="1">Belongs to the NAD(P)-dependent epimerase/dehydratase family. SDR39U1 subfamily.</text>
</comment>
<dbReference type="Pfam" id="PF08338">
    <property type="entry name" value="DUF1731"/>
    <property type="match status" value="1"/>
</dbReference>
<protein>
    <submittedName>
        <fullName evidence="4">TIGR01777 family oxidoreductase</fullName>
    </submittedName>
</protein>
<dbReference type="NCBIfam" id="TIGR01777">
    <property type="entry name" value="yfcH"/>
    <property type="match status" value="1"/>
</dbReference>
<dbReference type="CDD" id="cd05242">
    <property type="entry name" value="SDR_a8"/>
    <property type="match status" value="1"/>
</dbReference>
<evidence type="ECO:0000256" key="1">
    <source>
        <dbReference type="ARBA" id="ARBA00009353"/>
    </source>
</evidence>
<gene>
    <name evidence="4" type="ORF">ACFQ4Y_13180</name>
</gene>
<dbReference type="PANTHER" id="PTHR11092">
    <property type="entry name" value="SUGAR NUCLEOTIDE EPIMERASE RELATED"/>
    <property type="match status" value="1"/>
</dbReference>
<feature type="domain" description="DUF1731" evidence="3">
    <location>
        <begin position="265"/>
        <end position="315"/>
    </location>
</feature>
<dbReference type="Proteomes" id="UP001597282">
    <property type="component" value="Unassembled WGS sequence"/>
</dbReference>
<dbReference type="PANTHER" id="PTHR11092:SF0">
    <property type="entry name" value="EPIMERASE FAMILY PROTEIN SDR39U1"/>
    <property type="match status" value="1"/>
</dbReference>
<keyword evidence="5" id="KW-1185">Reference proteome</keyword>
<dbReference type="EMBL" id="JBHTNU010000014">
    <property type="protein sequence ID" value="MFD1427855.1"/>
    <property type="molecule type" value="Genomic_DNA"/>
</dbReference>
<organism evidence="4 5">
    <name type="scientific">Kroppenstedtia sanguinis</name>
    <dbReference type="NCBI Taxonomy" id="1380684"/>
    <lineage>
        <taxon>Bacteria</taxon>
        <taxon>Bacillati</taxon>
        <taxon>Bacillota</taxon>
        <taxon>Bacilli</taxon>
        <taxon>Bacillales</taxon>
        <taxon>Thermoactinomycetaceae</taxon>
        <taxon>Kroppenstedtia</taxon>
    </lineage>
</organism>
<dbReference type="Gene3D" id="3.40.50.720">
    <property type="entry name" value="NAD(P)-binding Rossmann-like Domain"/>
    <property type="match status" value="1"/>
</dbReference>
<dbReference type="InterPro" id="IPR001509">
    <property type="entry name" value="Epimerase_deHydtase"/>
</dbReference>
<sequence length="316" mass="34907">MDLKSCEDHHKGSGEMGRKVIIPGGSGFLGQALAQDLVSRDYKVTVLTRGEGRTEGDIRYVRWDGRTPGDWAMELEGAEAIVNFTGRSVNCLYTAKNREEIMNSRLDSVQVLHHALRQCQQPPKVFIQASSLAIFGDTREECDEEAPHGEGFSVEVCQRWEEAFFAENHPETRQVLLRIGFVLGRDGGALEPLAKLARYGLGGKIGSGEQYISWIHLEDLHAMIRYALDHPMEGIYNATGPAPVTNASFMAALRKAMGKGWAPPAPAPLVRLGAVLVMRADPGLALTGRNCIPKRLQEAGFQFRHTDLEETLRELV</sequence>
<comment type="caution">
    <text evidence="4">The sequence shown here is derived from an EMBL/GenBank/DDBJ whole genome shotgun (WGS) entry which is preliminary data.</text>
</comment>
<feature type="domain" description="NAD-dependent epimerase/dehydratase" evidence="2">
    <location>
        <begin position="20"/>
        <end position="237"/>
    </location>
</feature>
<evidence type="ECO:0000313" key="4">
    <source>
        <dbReference type="EMBL" id="MFD1427855.1"/>
    </source>
</evidence>
<evidence type="ECO:0000259" key="2">
    <source>
        <dbReference type="Pfam" id="PF01370"/>
    </source>
</evidence>
<name>A0ABW4CAQ4_9BACL</name>
<dbReference type="SUPFAM" id="SSF51735">
    <property type="entry name" value="NAD(P)-binding Rossmann-fold domains"/>
    <property type="match status" value="1"/>
</dbReference>
<dbReference type="InterPro" id="IPR036291">
    <property type="entry name" value="NAD(P)-bd_dom_sf"/>
</dbReference>
<dbReference type="InterPro" id="IPR010099">
    <property type="entry name" value="SDR39U1"/>
</dbReference>
<evidence type="ECO:0000313" key="5">
    <source>
        <dbReference type="Proteomes" id="UP001597282"/>
    </source>
</evidence>
<dbReference type="Pfam" id="PF01370">
    <property type="entry name" value="Epimerase"/>
    <property type="match status" value="1"/>
</dbReference>
<dbReference type="InterPro" id="IPR013549">
    <property type="entry name" value="DUF1731"/>
</dbReference>
<proteinExistence type="inferred from homology"/>